<dbReference type="Proteomes" id="UP001208567">
    <property type="component" value="Unassembled WGS sequence"/>
</dbReference>
<name>A0ABQ5N7P2_9CLOT</name>
<gene>
    <name evidence="1" type="ORF">bsdE14_25660</name>
</gene>
<dbReference type="EMBL" id="BRXR01000001">
    <property type="protein sequence ID" value="GLC31156.1"/>
    <property type="molecule type" value="Genomic_DNA"/>
</dbReference>
<sequence length="43" mass="5187">MDPIAQIRNHHELVTKKRKFEDENIGQRILMLEKSLKKKDKNL</sequence>
<comment type="caution">
    <text evidence="1">The sequence shown here is derived from an EMBL/GenBank/DDBJ whole genome shotgun (WGS) entry which is preliminary data.</text>
</comment>
<evidence type="ECO:0000313" key="1">
    <source>
        <dbReference type="EMBL" id="GLC31156.1"/>
    </source>
</evidence>
<organism evidence="1 2">
    <name type="scientific">Clostridium omnivorum</name>
    <dbReference type="NCBI Taxonomy" id="1604902"/>
    <lineage>
        <taxon>Bacteria</taxon>
        <taxon>Bacillati</taxon>
        <taxon>Bacillota</taxon>
        <taxon>Clostridia</taxon>
        <taxon>Eubacteriales</taxon>
        <taxon>Clostridiaceae</taxon>
        <taxon>Clostridium</taxon>
    </lineage>
</organism>
<reference evidence="1 2" key="1">
    <citation type="journal article" date="2024" name="Int. J. Syst. Evol. Microbiol.">
        <title>Clostridium omnivorum sp. nov., isolated from anoxic soil under the treatment of reductive soil disinfestation.</title>
        <authorList>
            <person name="Ueki A."/>
            <person name="Tonouchi A."/>
            <person name="Kaku N."/>
            <person name="Honma S."/>
            <person name="Ueki K."/>
        </authorList>
    </citation>
    <scope>NUCLEOTIDE SEQUENCE [LARGE SCALE GENOMIC DNA]</scope>
    <source>
        <strain evidence="1 2">E14</strain>
    </source>
</reference>
<accession>A0ABQ5N7P2</accession>
<proteinExistence type="predicted"/>
<protein>
    <submittedName>
        <fullName evidence="1">Uncharacterized protein</fullName>
    </submittedName>
</protein>
<keyword evidence="2" id="KW-1185">Reference proteome</keyword>
<dbReference type="RefSeq" id="WP_264850435.1">
    <property type="nucleotide sequence ID" value="NZ_BRXR01000001.1"/>
</dbReference>
<evidence type="ECO:0000313" key="2">
    <source>
        <dbReference type="Proteomes" id="UP001208567"/>
    </source>
</evidence>